<name>A0A1B6KCD5_9HEMI</name>
<dbReference type="InterPro" id="IPR018631">
    <property type="entry name" value="AAA-ATPase-like_dom"/>
</dbReference>
<feature type="domain" description="AAA-ATPase-like" evidence="2">
    <location>
        <begin position="37"/>
        <end position="243"/>
    </location>
</feature>
<organism evidence="3">
    <name type="scientific">Graphocephala atropunctata</name>
    <dbReference type="NCBI Taxonomy" id="36148"/>
    <lineage>
        <taxon>Eukaryota</taxon>
        <taxon>Metazoa</taxon>
        <taxon>Ecdysozoa</taxon>
        <taxon>Arthropoda</taxon>
        <taxon>Hexapoda</taxon>
        <taxon>Insecta</taxon>
        <taxon>Pterygota</taxon>
        <taxon>Neoptera</taxon>
        <taxon>Paraneoptera</taxon>
        <taxon>Hemiptera</taxon>
        <taxon>Auchenorrhyncha</taxon>
        <taxon>Membracoidea</taxon>
        <taxon>Cicadellidae</taxon>
        <taxon>Cicadellinae</taxon>
        <taxon>Cicadellini</taxon>
        <taxon>Graphocephala</taxon>
    </lineage>
</organism>
<keyword evidence="1" id="KW-0732">Signal</keyword>
<reference evidence="3" key="1">
    <citation type="submission" date="2015-11" db="EMBL/GenBank/DDBJ databases">
        <title>De novo transcriptome assembly of four potential Pierce s Disease insect vectors from Arizona vineyards.</title>
        <authorList>
            <person name="Tassone E.E."/>
        </authorList>
    </citation>
    <scope>NUCLEOTIDE SEQUENCE</scope>
</reference>
<gene>
    <name evidence="3" type="ORF">g.19579</name>
</gene>
<evidence type="ECO:0000256" key="1">
    <source>
        <dbReference type="SAM" id="SignalP"/>
    </source>
</evidence>
<protein>
    <recommendedName>
        <fullName evidence="2">AAA-ATPase-like domain-containing protein</fullName>
    </recommendedName>
</protein>
<dbReference type="AlphaFoldDB" id="A0A1B6KCD5"/>
<feature type="signal peptide" evidence="1">
    <location>
        <begin position="1"/>
        <end position="21"/>
    </location>
</feature>
<evidence type="ECO:0000259" key="2">
    <source>
        <dbReference type="Pfam" id="PF09820"/>
    </source>
</evidence>
<dbReference type="PANTHER" id="PTHR34825">
    <property type="entry name" value="CONSERVED PROTEIN, WITH A WEAK D-GALACTARATE DEHYDRATASE/ALTRONATE HYDROLASE DOMAIN"/>
    <property type="match status" value="1"/>
</dbReference>
<sequence>MAVRLTSLLLVAVAMVEVCTNYEELTEDIHIYDGADFDEVTKTTLFVDKTLLIKRIFDSTKYGSGILIRTPNKFGKSTNLNMIKRFFEINIDDKGDITRSEETKNYKIFQRNYLNIYKIKQFFCQHFGKYPVIFIDYKPLSKVATVEQMIAIFFRDVMSVTFSPHQYLLNDNHLWKLNRTLSWVDKDKFERFINRKLHYNLTEADIRTGFSFLSKLLHKRYETQVMVLVDNFDSFVDSPLYTQNPDIFHLMSAVNCDLLKCESVGKSVVTGPIRGSGPTVAVGELLPSNIVEDPQVWPYFGLSGAELEELLRPILSDPESLERAIGRIVHSYSGYSVATFEVGEGGSGQLLDTQTCSVWSVIQYLEKELGVHNFKLFGVL</sequence>
<accession>A0A1B6KCD5</accession>
<feature type="chain" id="PRO_5008586595" description="AAA-ATPase-like domain-containing protein" evidence="1">
    <location>
        <begin position="22"/>
        <end position="380"/>
    </location>
</feature>
<evidence type="ECO:0000313" key="3">
    <source>
        <dbReference type="EMBL" id="JAT09112.1"/>
    </source>
</evidence>
<dbReference type="Pfam" id="PF09820">
    <property type="entry name" value="AAA-ATPase_like"/>
    <property type="match status" value="1"/>
</dbReference>
<dbReference type="PANTHER" id="PTHR34825:SF1">
    <property type="entry name" value="AAA-ATPASE-LIKE DOMAIN-CONTAINING PROTEIN"/>
    <property type="match status" value="1"/>
</dbReference>
<dbReference type="EMBL" id="GEBQ01030865">
    <property type="protein sequence ID" value="JAT09112.1"/>
    <property type="molecule type" value="Transcribed_RNA"/>
</dbReference>
<proteinExistence type="predicted"/>